<sequence>MASGRWHVSRAFVPVALAPAVAATAPTLCQTTLYVQLIEVVNDHRERSTHVPEATLETGIVTELQVAQKTASTGREATRNMEVERLNKIEQILEEWPALLVAQSTSEGGKGGHQKQERRPPGSPLSQPPLPSLYSCVSYALFIAGTDMTLQVDPIQPDVAIGARHWGIGVGRDYDSEPFWALGAPRWGYLYARDCFSRGVGSLFGFGPGFLLALFIPKEASERARACDEIRAAGGEGLNGQAHHGSFNNSQLAGWSVAIVLF</sequence>
<dbReference type="Proteomes" id="UP000269721">
    <property type="component" value="Unassembled WGS sequence"/>
</dbReference>
<gene>
    <name evidence="3" type="ORF">BDK51DRAFT_30252</name>
</gene>
<evidence type="ECO:0000313" key="4">
    <source>
        <dbReference type="Proteomes" id="UP000269721"/>
    </source>
</evidence>
<reference evidence="4" key="1">
    <citation type="journal article" date="2018" name="Nat. Microbiol.">
        <title>Leveraging single-cell genomics to expand the fungal tree of life.</title>
        <authorList>
            <person name="Ahrendt S.R."/>
            <person name="Quandt C.A."/>
            <person name="Ciobanu D."/>
            <person name="Clum A."/>
            <person name="Salamov A."/>
            <person name="Andreopoulos B."/>
            <person name="Cheng J.F."/>
            <person name="Woyke T."/>
            <person name="Pelin A."/>
            <person name="Henrissat B."/>
            <person name="Reynolds N.K."/>
            <person name="Benny G.L."/>
            <person name="Smith M.E."/>
            <person name="James T.Y."/>
            <person name="Grigoriev I.V."/>
        </authorList>
    </citation>
    <scope>NUCLEOTIDE SEQUENCE [LARGE SCALE GENOMIC DNA]</scope>
</reference>
<accession>A0A4P9WKG6</accession>
<feature type="chain" id="PRO_5020661740" evidence="2">
    <location>
        <begin position="24"/>
        <end position="262"/>
    </location>
</feature>
<dbReference type="EMBL" id="KZ994227">
    <property type="protein sequence ID" value="RKO93471.1"/>
    <property type="molecule type" value="Genomic_DNA"/>
</dbReference>
<feature type="region of interest" description="Disordered" evidence="1">
    <location>
        <begin position="105"/>
        <end position="128"/>
    </location>
</feature>
<evidence type="ECO:0000256" key="2">
    <source>
        <dbReference type="SAM" id="SignalP"/>
    </source>
</evidence>
<proteinExistence type="predicted"/>
<keyword evidence="4" id="KW-1185">Reference proteome</keyword>
<keyword evidence="2" id="KW-0732">Signal</keyword>
<evidence type="ECO:0000256" key="1">
    <source>
        <dbReference type="SAM" id="MobiDB-lite"/>
    </source>
</evidence>
<dbReference type="AlphaFoldDB" id="A0A4P9WKG6"/>
<evidence type="ECO:0000313" key="3">
    <source>
        <dbReference type="EMBL" id="RKO93471.1"/>
    </source>
</evidence>
<feature type="signal peptide" evidence="2">
    <location>
        <begin position="1"/>
        <end position="23"/>
    </location>
</feature>
<protein>
    <submittedName>
        <fullName evidence="3">Uncharacterized protein</fullName>
    </submittedName>
</protein>
<organism evidence="3 4">
    <name type="scientific">Blyttiomyces helicus</name>
    <dbReference type="NCBI Taxonomy" id="388810"/>
    <lineage>
        <taxon>Eukaryota</taxon>
        <taxon>Fungi</taxon>
        <taxon>Fungi incertae sedis</taxon>
        <taxon>Chytridiomycota</taxon>
        <taxon>Chytridiomycota incertae sedis</taxon>
        <taxon>Chytridiomycetes</taxon>
        <taxon>Chytridiomycetes incertae sedis</taxon>
        <taxon>Blyttiomyces</taxon>
    </lineage>
</organism>
<name>A0A4P9WKG6_9FUNG</name>